<feature type="domain" description="Methyltransferase type 11" evidence="1">
    <location>
        <begin position="45"/>
        <end position="138"/>
    </location>
</feature>
<dbReference type="Proteomes" id="UP000254537">
    <property type="component" value="Chromosome"/>
</dbReference>
<dbReference type="GO" id="GO:0008757">
    <property type="term" value="F:S-adenosylmethionine-dependent methyltransferase activity"/>
    <property type="evidence" value="ECO:0007669"/>
    <property type="project" value="InterPro"/>
</dbReference>
<dbReference type="Pfam" id="PF08241">
    <property type="entry name" value="Methyltransf_11"/>
    <property type="match status" value="1"/>
</dbReference>
<proteinExistence type="predicted"/>
<evidence type="ECO:0000313" key="2">
    <source>
        <dbReference type="EMBL" id="AXK40811.1"/>
    </source>
</evidence>
<reference evidence="2 3" key="1">
    <citation type="submission" date="2018-07" db="EMBL/GenBank/DDBJ databases">
        <title>Crenobacter cavernae sp. nov., isolated from a karst cave.</title>
        <authorList>
            <person name="Zhu H."/>
        </authorList>
    </citation>
    <scope>NUCLEOTIDE SEQUENCE [LARGE SCALE GENOMIC DNA]</scope>
    <source>
        <strain evidence="2 3">K1W11S-77</strain>
    </source>
</reference>
<protein>
    <submittedName>
        <fullName evidence="2">Methyltransferase domain-containing protein</fullName>
    </submittedName>
</protein>
<dbReference type="InterPro" id="IPR013216">
    <property type="entry name" value="Methyltransf_11"/>
</dbReference>
<organism evidence="2 3">
    <name type="scientific">Crenobacter cavernae</name>
    <dbReference type="NCBI Taxonomy" id="2290923"/>
    <lineage>
        <taxon>Bacteria</taxon>
        <taxon>Pseudomonadati</taxon>
        <taxon>Pseudomonadota</taxon>
        <taxon>Betaproteobacteria</taxon>
        <taxon>Neisseriales</taxon>
        <taxon>Neisseriaceae</taxon>
        <taxon>Crenobacter</taxon>
    </lineage>
</organism>
<name>A0A345YA59_9NEIS</name>
<dbReference type="InterPro" id="IPR029063">
    <property type="entry name" value="SAM-dependent_MTases_sf"/>
</dbReference>
<dbReference type="GO" id="GO:0032259">
    <property type="term" value="P:methylation"/>
    <property type="evidence" value="ECO:0007669"/>
    <property type="project" value="UniProtKB-KW"/>
</dbReference>
<dbReference type="SUPFAM" id="SSF53335">
    <property type="entry name" value="S-adenosyl-L-methionine-dependent methyltransferases"/>
    <property type="match status" value="1"/>
</dbReference>
<dbReference type="CDD" id="cd02440">
    <property type="entry name" value="AdoMet_MTases"/>
    <property type="match status" value="1"/>
</dbReference>
<dbReference type="InterPro" id="IPR050508">
    <property type="entry name" value="Methyltransf_Superfamily"/>
</dbReference>
<evidence type="ECO:0000259" key="1">
    <source>
        <dbReference type="Pfam" id="PF08241"/>
    </source>
</evidence>
<dbReference type="RefSeq" id="WP_115434728.1">
    <property type="nucleotide sequence ID" value="NZ_CP031337.1"/>
</dbReference>
<dbReference type="PANTHER" id="PTHR42912">
    <property type="entry name" value="METHYLTRANSFERASE"/>
    <property type="match status" value="1"/>
</dbReference>
<evidence type="ECO:0000313" key="3">
    <source>
        <dbReference type="Proteomes" id="UP000254537"/>
    </source>
</evidence>
<accession>A0A345YA59</accession>
<dbReference type="KEGG" id="ccah:DWG20_04745"/>
<keyword evidence="2" id="KW-0489">Methyltransferase</keyword>
<dbReference type="AlphaFoldDB" id="A0A345YA59"/>
<dbReference type="Gene3D" id="3.40.50.150">
    <property type="entry name" value="Vaccinia Virus protein VP39"/>
    <property type="match status" value="1"/>
</dbReference>
<gene>
    <name evidence="2" type="ORF">DWG20_04745</name>
</gene>
<keyword evidence="2" id="KW-0808">Transferase</keyword>
<sequence length="267" mass="28279">MSELSLQELAEIAAAYEERLVPALFQEWAKRVADAARIGPGDRVLDVACGTGVLARLAAMRVSPGGSVIGLDINPGMLSEAARIAPEIEWRQGAAESLPFEDGSFDAVVSQFGLMFFTDRRAALREMVRVLVPGGRLAVAVFDSLDNIPAYATMASLLGRLVGEPAANALRFPFALGDTAELSTLFADAGIASAVVATHEGTARFPSISAMVLADVKGWFPLAQIVLDEGQLGALIAEAERVLEPFISADGKVKFRILAHIVTATKE</sequence>
<dbReference type="PANTHER" id="PTHR42912:SF80">
    <property type="entry name" value="METHYLTRANSFERASE DOMAIN-CONTAINING PROTEIN"/>
    <property type="match status" value="1"/>
</dbReference>
<dbReference type="OrthoDB" id="9795634at2"/>
<dbReference type="EMBL" id="CP031337">
    <property type="protein sequence ID" value="AXK40811.1"/>
    <property type="molecule type" value="Genomic_DNA"/>
</dbReference>